<feature type="chain" id="PRO_5014468653" evidence="1">
    <location>
        <begin position="21"/>
        <end position="436"/>
    </location>
</feature>
<dbReference type="SUPFAM" id="SSF51695">
    <property type="entry name" value="PLC-like phosphodiesterases"/>
    <property type="match status" value="1"/>
</dbReference>
<dbReference type="STRING" id="1095630.A0A2J6TAM6"/>
<keyword evidence="1" id="KW-0732">Signal</keyword>
<dbReference type="InParanoid" id="A0A2J6TAM6"/>
<reference evidence="2 3" key="1">
    <citation type="submission" date="2016-04" db="EMBL/GenBank/DDBJ databases">
        <title>A degradative enzymes factory behind the ericoid mycorrhizal symbiosis.</title>
        <authorList>
            <consortium name="DOE Joint Genome Institute"/>
            <person name="Martino E."/>
            <person name="Morin E."/>
            <person name="Grelet G."/>
            <person name="Kuo A."/>
            <person name="Kohler A."/>
            <person name="Daghino S."/>
            <person name="Barry K."/>
            <person name="Choi C."/>
            <person name="Cichocki N."/>
            <person name="Clum A."/>
            <person name="Copeland A."/>
            <person name="Hainaut M."/>
            <person name="Haridas S."/>
            <person name="Labutti K."/>
            <person name="Lindquist E."/>
            <person name="Lipzen A."/>
            <person name="Khouja H.-R."/>
            <person name="Murat C."/>
            <person name="Ohm R."/>
            <person name="Olson A."/>
            <person name="Spatafora J."/>
            <person name="Veneault-Fourrey C."/>
            <person name="Henrissat B."/>
            <person name="Grigoriev I."/>
            <person name="Martin F."/>
            <person name="Perotto S."/>
        </authorList>
    </citation>
    <scope>NUCLEOTIDE SEQUENCE [LARGE SCALE GENOMIC DNA]</scope>
    <source>
        <strain evidence="2 3">E</strain>
    </source>
</reference>
<dbReference type="InterPro" id="IPR017946">
    <property type="entry name" value="PLC-like_Pdiesterase_TIM-brl"/>
</dbReference>
<evidence type="ECO:0000313" key="3">
    <source>
        <dbReference type="Proteomes" id="UP000235371"/>
    </source>
</evidence>
<name>A0A2J6TAM6_9HELO</name>
<feature type="signal peptide" evidence="1">
    <location>
        <begin position="1"/>
        <end position="20"/>
    </location>
</feature>
<dbReference type="AlphaFoldDB" id="A0A2J6TAM6"/>
<accession>A0A2J6TAM6</accession>
<dbReference type="GeneID" id="36588273"/>
<dbReference type="RefSeq" id="XP_024736990.1">
    <property type="nucleotide sequence ID" value="XM_024880196.1"/>
</dbReference>
<organism evidence="2 3">
    <name type="scientific">Hyaloscypha bicolor E</name>
    <dbReference type="NCBI Taxonomy" id="1095630"/>
    <lineage>
        <taxon>Eukaryota</taxon>
        <taxon>Fungi</taxon>
        <taxon>Dikarya</taxon>
        <taxon>Ascomycota</taxon>
        <taxon>Pezizomycotina</taxon>
        <taxon>Leotiomycetes</taxon>
        <taxon>Helotiales</taxon>
        <taxon>Hyaloscyphaceae</taxon>
        <taxon>Hyaloscypha</taxon>
        <taxon>Hyaloscypha bicolor</taxon>
    </lineage>
</organism>
<dbReference type="PANTHER" id="PTHR13593:SF140">
    <property type="entry name" value="PLC-LIKE PHOSPHODIESTERASE"/>
    <property type="match status" value="1"/>
</dbReference>
<dbReference type="InterPro" id="IPR051057">
    <property type="entry name" value="PI-PLC_domain"/>
</dbReference>
<dbReference type="PANTHER" id="PTHR13593">
    <property type="match status" value="1"/>
</dbReference>
<keyword evidence="3" id="KW-1185">Reference proteome</keyword>
<gene>
    <name evidence="2" type="ORF">K444DRAFT_612728</name>
</gene>
<dbReference type="Gene3D" id="3.20.20.190">
    <property type="entry name" value="Phosphatidylinositol (PI) phosphodiesterase"/>
    <property type="match status" value="1"/>
</dbReference>
<dbReference type="GO" id="GO:0008081">
    <property type="term" value="F:phosphoric diester hydrolase activity"/>
    <property type="evidence" value="ECO:0007669"/>
    <property type="project" value="InterPro"/>
</dbReference>
<proteinExistence type="predicted"/>
<dbReference type="EMBL" id="KZ613791">
    <property type="protein sequence ID" value="PMD60086.1"/>
    <property type="molecule type" value="Genomic_DNA"/>
</dbReference>
<protein>
    <submittedName>
        <fullName evidence="2">PLC-like phosphodiesterase</fullName>
    </submittedName>
</protein>
<evidence type="ECO:0000256" key="1">
    <source>
        <dbReference type="SAM" id="SignalP"/>
    </source>
</evidence>
<dbReference type="Pfam" id="PF26146">
    <property type="entry name" value="PI-PLC_X"/>
    <property type="match status" value="1"/>
</dbReference>
<dbReference type="Proteomes" id="UP000235371">
    <property type="component" value="Unassembled WGS sequence"/>
</dbReference>
<dbReference type="GO" id="GO:0006629">
    <property type="term" value="P:lipid metabolic process"/>
    <property type="evidence" value="ECO:0007669"/>
    <property type="project" value="InterPro"/>
</dbReference>
<sequence>MMLPARLLCFVYIFITSTSAQSSDSLLLLSGSSLTGPITGSSEAISPTGSYASYSSTITASTTSISDGVPVVGTGTVNVTSYISLSSQIILQGSSTTNVTNATQTIISPQPTNKTPCNNYPEFCSRQYSNITEVSAHNSPFVIPNNVASNQHWPVTTQLNDGIRLLQAQMHFVNGTPHFCHTSCSLLDAGPITTWLTQVYEWVATHPYDVVTLILENGDYAPVTSYVPFIESTGLTKYTYIPPKIPMSLEDWPTLETMILTGKRVVLFMDYNANQVAVPWILDEFSQLWETPFDQTDRTFPCTPQRPPNLSPEQAKSRMYMTNHNLNYEIDLLGNAILVPYIPYLKFTNNITGPGSLGGNVENCTKEWGFPPKFLDVDFYDVGNGSVFEVAARANGVVYNRTCCGAVKSWGERERIPGSFIWQVGAAALVALLMML</sequence>
<evidence type="ECO:0000313" key="2">
    <source>
        <dbReference type="EMBL" id="PMD60086.1"/>
    </source>
</evidence>
<dbReference type="OrthoDB" id="7984201at2759"/>